<evidence type="ECO:0000313" key="6">
    <source>
        <dbReference type="Proteomes" id="UP000293162"/>
    </source>
</evidence>
<reference evidence="5 6" key="1">
    <citation type="submission" date="2019-02" db="EMBL/GenBank/DDBJ databases">
        <title>Bacterial novel species Emticicia sp. 17J42-9 isolated from soil.</title>
        <authorList>
            <person name="Jung H.-Y."/>
        </authorList>
    </citation>
    <scope>NUCLEOTIDE SEQUENCE [LARGE SCALE GENOMIC DNA]</scope>
    <source>
        <strain evidence="5 6">17J42-9</strain>
    </source>
</reference>
<protein>
    <submittedName>
        <fullName evidence="5">BlaI/MecI/CopY family transcriptional regulator</fullName>
    </submittedName>
</protein>
<dbReference type="InterPro" id="IPR036388">
    <property type="entry name" value="WH-like_DNA-bd_sf"/>
</dbReference>
<gene>
    <name evidence="5" type="ORF">EWM59_11985</name>
</gene>
<dbReference type="Gene3D" id="1.10.4040.10">
    <property type="entry name" value="Penicillinase repressor domain"/>
    <property type="match status" value="1"/>
</dbReference>
<dbReference type="EMBL" id="SEWF01000015">
    <property type="protein sequence ID" value="RYU95383.1"/>
    <property type="molecule type" value="Genomic_DNA"/>
</dbReference>
<comment type="caution">
    <text evidence="5">The sequence shown here is derived from an EMBL/GenBank/DDBJ whole genome shotgun (WGS) entry which is preliminary data.</text>
</comment>
<dbReference type="InterPro" id="IPR036390">
    <property type="entry name" value="WH_DNA-bd_sf"/>
</dbReference>
<dbReference type="Pfam" id="PF03965">
    <property type="entry name" value="Penicillinase_R"/>
    <property type="match status" value="1"/>
</dbReference>
<dbReference type="Gene3D" id="1.10.10.10">
    <property type="entry name" value="Winged helix-like DNA-binding domain superfamily/Winged helix DNA-binding domain"/>
    <property type="match status" value="1"/>
</dbReference>
<keyword evidence="3" id="KW-0238">DNA-binding</keyword>
<accession>A0A4Q5M0N5</accession>
<organism evidence="5 6">
    <name type="scientific">Emticicia agri</name>
    <dbReference type="NCBI Taxonomy" id="2492393"/>
    <lineage>
        <taxon>Bacteria</taxon>
        <taxon>Pseudomonadati</taxon>
        <taxon>Bacteroidota</taxon>
        <taxon>Cytophagia</taxon>
        <taxon>Cytophagales</taxon>
        <taxon>Leadbetterellaceae</taxon>
        <taxon>Emticicia</taxon>
    </lineage>
</organism>
<dbReference type="OrthoDB" id="1098508at2"/>
<evidence type="ECO:0000256" key="4">
    <source>
        <dbReference type="ARBA" id="ARBA00023163"/>
    </source>
</evidence>
<dbReference type="GO" id="GO:0045892">
    <property type="term" value="P:negative regulation of DNA-templated transcription"/>
    <property type="evidence" value="ECO:0007669"/>
    <property type="project" value="InterPro"/>
</dbReference>
<dbReference type="AlphaFoldDB" id="A0A4Q5M0N5"/>
<dbReference type="PIRSF" id="PIRSF019455">
    <property type="entry name" value="CopR_AtkY"/>
    <property type="match status" value="1"/>
</dbReference>
<evidence type="ECO:0000313" key="5">
    <source>
        <dbReference type="EMBL" id="RYU95383.1"/>
    </source>
</evidence>
<dbReference type="InterPro" id="IPR005650">
    <property type="entry name" value="BlaI_family"/>
</dbReference>
<keyword evidence="2" id="KW-0805">Transcription regulation</keyword>
<proteinExistence type="inferred from homology"/>
<dbReference type="SUPFAM" id="SSF46785">
    <property type="entry name" value="Winged helix' DNA-binding domain"/>
    <property type="match status" value="1"/>
</dbReference>
<dbReference type="RefSeq" id="WP_116981083.1">
    <property type="nucleotide sequence ID" value="NZ_SEWF01000015.1"/>
</dbReference>
<dbReference type="Proteomes" id="UP000293162">
    <property type="component" value="Unassembled WGS sequence"/>
</dbReference>
<dbReference type="GO" id="GO:0003677">
    <property type="term" value="F:DNA binding"/>
    <property type="evidence" value="ECO:0007669"/>
    <property type="project" value="UniProtKB-KW"/>
</dbReference>
<evidence type="ECO:0000256" key="3">
    <source>
        <dbReference type="ARBA" id="ARBA00023125"/>
    </source>
</evidence>
<name>A0A4Q5M0N5_9BACT</name>
<evidence type="ECO:0000256" key="2">
    <source>
        <dbReference type="ARBA" id="ARBA00023015"/>
    </source>
</evidence>
<comment type="similarity">
    <text evidence="1">Belongs to the BlaI transcriptional regulatory family.</text>
</comment>
<evidence type="ECO:0000256" key="1">
    <source>
        <dbReference type="ARBA" id="ARBA00011046"/>
    </source>
</evidence>
<keyword evidence="6" id="KW-1185">Reference proteome</keyword>
<keyword evidence="4" id="KW-0804">Transcription</keyword>
<sequence length="123" mass="14622">MELRELTRAEEEVMQILWTREPAFVKDILEEFPEPRPAYNTVSTIVRILEQKGFIGHKAYGKTHEYFSLVSKEEYKSFATGKLMEGYFENSVEEMFSFFVREKKIDVQEADEILKLIEKMKKQ</sequence>